<keyword evidence="2 5" id="KW-0812">Transmembrane</keyword>
<protein>
    <submittedName>
        <fullName evidence="7">Uncharacterized protein</fullName>
    </submittedName>
</protein>
<feature type="transmembrane region" description="Helical" evidence="5">
    <location>
        <begin position="283"/>
        <end position="302"/>
    </location>
</feature>
<evidence type="ECO:0000313" key="7">
    <source>
        <dbReference type="EMBL" id="EDW57267.2"/>
    </source>
</evidence>
<dbReference type="PANTHER" id="PTHR23291">
    <property type="entry name" value="BAX INHIBITOR-RELATED"/>
    <property type="match status" value="1"/>
</dbReference>
<dbReference type="InterPro" id="IPR006214">
    <property type="entry name" value="Bax_inhibitor_1-related"/>
</dbReference>
<evidence type="ECO:0000256" key="3">
    <source>
        <dbReference type="ARBA" id="ARBA00022989"/>
    </source>
</evidence>
<dbReference type="KEGG" id="dvi:6636331"/>
<sequence>MSYNRMKTPKDLTTVTKPLNNDERYPPIPLPAPPPAGPETMHAENVNNPNAVARETMNPAPFLESGQIIMHNSPGFSGADDSLEAKNIIFNDQTIRKGFIRKVYFILLTQLLFTLGVISIFVYHEPTKQFVREKPMVVGVAMIVNIVVLISMACCETARRNFPINFICLGLFTATMSLLLGAVASTLDANVVLLAVGITALLVVALSIFAIQTKYDFTAWGGVLISVVICLLILAFAGAFLRGTFGETAVSCLGALLASFLLIYDTQLIIGGTHKYQFNPEDYIFAALTLYLDVVRIFLYVLRLARR</sequence>
<feature type="compositionally biased region" description="Polar residues" evidence="6">
    <location>
        <begin position="1"/>
        <end position="19"/>
    </location>
</feature>
<dbReference type="FunCoup" id="B4MF98">
    <property type="interactions" value="69"/>
</dbReference>
<keyword evidence="3 5" id="KW-1133">Transmembrane helix</keyword>
<name>B4MF98_DROVI</name>
<dbReference type="SMR" id="B4MF98"/>
<evidence type="ECO:0000256" key="5">
    <source>
        <dbReference type="RuleBase" id="RU004379"/>
    </source>
</evidence>
<dbReference type="OrthoDB" id="7933078at2759"/>
<dbReference type="HOGENOM" id="CLU_058671_3_1_1"/>
<evidence type="ECO:0000256" key="6">
    <source>
        <dbReference type="SAM" id="MobiDB-lite"/>
    </source>
</evidence>
<evidence type="ECO:0000256" key="4">
    <source>
        <dbReference type="ARBA" id="ARBA00023136"/>
    </source>
</evidence>
<reference evidence="7 8" key="1">
    <citation type="journal article" date="2007" name="Nature">
        <title>Evolution of genes and genomes on the Drosophila phylogeny.</title>
        <authorList>
            <consortium name="Drosophila 12 Genomes Consortium"/>
            <person name="Clark A.G."/>
            <person name="Eisen M.B."/>
            <person name="Smith D.R."/>
            <person name="Bergman C.M."/>
            <person name="Oliver B."/>
            <person name="Markow T.A."/>
            <person name="Kaufman T.C."/>
            <person name="Kellis M."/>
            <person name="Gelbart W."/>
            <person name="Iyer V.N."/>
            <person name="Pollard D.A."/>
            <person name="Sackton T.B."/>
            <person name="Larracuente A.M."/>
            <person name="Singh N.D."/>
            <person name="Abad J.P."/>
            <person name="Abt D.N."/>
            <person name="Adryan B."/>
            <person name="Aguade M."/>
            <person name="Akashi H."/>
            <person name="Anderson W.W."/>
            <person name="Aquadro C.F."/>
            <person name="Ardell D.H."/>
            <person name="Arguello R."/>
            <person name="Artieri C.G."/>
            <person name="Barbash D.A."/>
            <person name="Barker D."/>
            <person name="Barsanti P."/>
            <person name="Batterham P."/>
            <person name="Batzoglou S."/>
            <person name="Begun D."/>
            <person name="Bhutkar A."/>
            <person name="Blanco E."/>
            <person name="Bosak S.A."/>
            <person name="Bradley R.K."/>
            <person name="Brand A.D."/>
            <person name="Brent M.R."/>
            <person name="Brooks A.N."/>
            <person name="Brown R.H."/>
            <person name="Butlin R.K."/>
            <person name="Caggese C."/>
            <person name="Calvi B.R."/>
            <person name="Bernardo de Carvalho A."/>
            <person name="Caspi A."/>
            <person name="Castrezana S."/>
            <person name="Celniker S.E."/>
            <person name="Chang J.L."/>
            <person name="Chapple C."/>
            <person name="Chatterji S."/>
            <person name="Chinwalla A."/>
            <person name="Civetta A."/>
            <person name="Clifton S.W."/>
            <person name="Comeron J.M."/>
            <person name="Costello J.C."/>
            <person name="Coyne J.A."/>
            <person name="Daub J."/>
            <person name="David R.G."/>
            <person name="Delcher A.L."/>
            <person name="Delehaunty K."/>
            <person name="Do C.B."/>
            <person name="Ebling H."/>
            <person name="Edwards K."/>
            <person name="Eickbush T."/>
            <person name="Evans J.D."/>
            <person name="Filipski A."/>
            <person name="Findeiss S."/>
            <person name="Freyhult E."/>
            <person name="Fulton L."/>
            <person name="Fulton R."/>
            <person name="Garcia A.C."/>
            <person name="Gardiner A."/>
            <person name="Garfield D.A."/>
            <person name="Garvin B.E."/>
            <person name="Gibson G."/>
            <person name="Gilbert D."/>
            <person name="Gnerre S."/>
            <person name="Godfrey J."/>
            <person name="Good R."/>
            <person name="Gotea V."/>
            <person name="Gravely B."/>
            <person name="Greenberg A.J."/>
            <person name="Griffiths-Jones S."/>
            <person name="Gross S."/>
            <person name="Guigo R."/>
            <person name="Gustafson E.A."/>
            <person name="Haerty W."/>
            <person name="Hahn M.W."/>
            <person name="Halligan D.L."/>
            <person name="Halpern A.L."/>
            <person name="Halter G.M."/>
            <person name="Han M.V."/>
            <person name="Heger A."/>
            <person name="Hillier L."/>
            <person name="Hinrichs A.S."/>
            <person name="Holmes I."/>
            <person name="Hoskins R.A."/>
            <person name="Hubisz M.J."/>
            <person name="Hultmark D."/>
            <person name="Huntley M.A."/>
            <person name="Jaffe D.B."/>
            <person name="Jagadeeshan S."/>
            <person name="Jeck W.R."/>
            <person name="Johnson J."/>
            <person name="Jones C.D."/>
            <person name="Jordan W.C."/>
            <person name="Karpen G.H."/>
            <person name="Kataoka E."/>
            <person name="Keightley P.D."/>
            <person name="Kheradpour P."/>
            <person name="Kirkness E.F."/>
            <person name="Koerich L.B."/>
            <person name="Kristiansen K."/>
            <person name="Kudrna D."/>
            <person name="Kulathinal R.J."/>
            <person name="Kumar S."/>
            <person name="Kwok R."/>
            <person name="Lander E."/>
            <person name="Langley C.H."/>
            <person name="Lapoint R."/>
            <person name="Lazzaro B.P."/>
            <person name="Lee S.J."/>
            <person name="Levesque L."/>
            <person name="Li R."/>
            <person name="Lin C.F."/>
            <person name="Lin M.F."/>
            <person name="Lindblad-Toh K."/>
            <person name="Llopart A."/>
            <person name="Long M."/>
            <person name="Low L."/>
            <person name="Lozovsky E."/>
            <person name="Lu J."/>
            <person name="Luo M."/>
            <person name="Machado C.A."/>
            <person name="Makalowski W."/>
            <person name="Marzo M."/>
            <person name="Matsuda M."/>
            <person name="Matzkin L."/>
            <person name="McAllister B."/>
            <person name="McBride C.S."/>
            <person name="McKernan B."/>
            <person name="McKernan K."/>
            <person name="Mendez-Lago M."/>
            <person name="Minx P."/>
            <person name="Mollenhauer M.U."/>
            <person name="Montooth K."/>
            <person name="Mount S.M."/>
            <person name="Mu X."/>
            <person name="Myers E."/>
            <person name="Negre B."/>
            <person name="Newfeld S."/>
            <person name="Nielsen R."/>
            <person name="Noor M.A."/>
            <person name="O'Grady P."/>
            <person name="Pachter L."/>
            <person name="Papaceit M."/>
            <person name="Parisi M.J."/>
            <person name="Parisi M."/>
            <person name="Parts L."/>
            <person name="Pedersen J.S."/>
            <person name="Pesole G."/>
            <person name="Phillippy A.M."/>
            <person name="Ponting C.P."/>
            <person name="Pop M."/>
            <person name="Porcelli D."/>
            <person name="Powell J.R."/>
            <person name="Prohaska S."/>
            <person name="Pruitt K."/>
            <person name="Puig M."/>
            <person name="Quesneville H."/>
            <person name="Ram K.R."/>
            <person name="Rand D."/>
            <person name="Rasmussen M.D."/>
            <person name="Reed L.K."/>
            <person name="Reenan R."/>
            <person name="Reily A."/>
            <person name="Remington K.A."/>
            <person name="Rieger T.T."/>
            <person name="Ritchie M.G."/>
            <person name="Robin C."/>
            <person name="Rogers Y.H."/>
            <person name="Rohde C."/>
            <person name="Rozas J."/>
            <person name="Rubenfield M.J."/>
            <person name="Ruiz A."/>
            <person name="Russo S."/>
            <person name="Salzberg S.L."/>
            <person name="Sanchez-Gracia A."/>
            <person name="Saranga D.J."/>
            <person name="Sato H."/>
            <person name="Schaeffer S.W."/>
            <person name="Schatz M.C."/>
            <person name="Schlenke T."/>
            <person name="Schwartz R."/>
            <person name="Segarra C."/>
            <person name="Singh R.S."/>
            <person name="Sirot L."/>
            <person name="Sirota M."/>
            <person name="Sisneros N.B."/>
            <person name="Smith C.D."/>
            <person name="Smith T.F."/>
            <person name="Spieth J."/>
            <person name="Stage D.E."/>
            <person name="Stark A."/>
            <person name="Stephan W."/>
            <person name="Strausberg R.L."/>
            <person name="Strempel S."/>
            <person name="Sturgill D."/>
            <person name="Sutton G."/>
            <person name="Sutton G.G."/>
            <person name="Tao W."/>
            <person name="Teichmann S."/>
            <person name="Tobari Y.N."/>
            <person name="Tomimura Y."/>
            <person name="Tsolas J.M."/>
            <person name="Valente V.L."/>
            <person name="Venter E."/>
            <person name="Venter J.C."/>
            <person name="Vicario S."/>
            <person name="Vieira F.G."/>
            <person name="Vilella A.J."/>
            <person name="Villasante A."/>
            <person name="Walenz B."/>
            <person name="Wang J."/>
            <person name="Wasserman M."/>
            <person name="Watts T."/>
            <person name="Wilson D."/>
            <person name="Wilson R.K."/>
            <person name="Wing R.A."/>
            <person name="Wolfner M.F."/>
            <person name="Wong A."/>
            <person name="Wong G.K."/>
            <person name="Wu C.I."/>
            <person name="Wu G."/>
            <person name="Yamamoto D."/>
            <person name="Yang H.P."/>
            <person name="Yang S.P."/>
            <person name="Yorke J.A."/>
            <person name="Yoshida K."/>
            <person name="Zdobnov E."/>
            <person name="Zhang P."/>
            <person name="Zhang Y."/>
            <person name="Zimin A.V."/>
            <person name="Baldwin J."/>
            <person name="Abdouelleil A."/>
            <person name="Abdulkadir J."/>
            <person name="Abebe A."/>
            <person name="Abera B."/>
            <person name="Abreu J."/>
            <person name="Acer S.C."/>
            <person name="Aftuck L."/>
            <person name="Alexander A."/>
            <person name="An P."/>
            <person name="Anderson E."/>
            <person name="Anderson S."/>
            <person name="Arachi H."/>
            <person name="Azer M."/>
            <person name="Bachantsang P."/>
            <person name="Barry A."/>
            <person name="Bayul T."/>
            <person name="Berlin A."/>
            <person name="Bessette D."/>
            <person name="Bloom T."/>
            <person name="Blye J."/>
            <person name="Boguslavskiy L."/>
            <person name="Bonnet C."/>
            <person name="Boukhgalter B."/>
            <person name="Bourzgui I."/>
            <person name="Brown A."/>
            <person name="Cahill P."/>
            <person name="Channer S."/>
            <person name="Cheshatsang Y."/>
            <person name="Chuda L."/>
            <person name="Citroen M."/>
            <person name="Collymore A."/>
            <person name="Cooke P."/>
            <person name="Costello M."/>
            <person name="D'Aco K."/>
            <person name="Daza R."/>
            <person name="De Haan G."/>
            <person name="DeGray S."/>
            <person name="DeMaso C."/>
            <person name="Dhargay N."/>
            <person name="Dooley K."/>
            <person name="Dooley E."/>
            <person name="Doricent M."/>
            <person name="Dorje P."/>
            <person name="Dorjee K."/>
            <person name="Dupes A."/>
            <person name="Elong R."/>
            <person name="Falk J."/>
            <person name="Farina A."/>
            <person name="Faro S."/>
            <person name="Ferguson D."/>
            <person name="Fisher S."/>
            <person name="Foley C.D."/>
            <person name="Franke A."/>
            <person name="Friedrich D."/>
            <person name="Gadbois L."/>
            <person name="Gearin G."/>
            <person name="Gearin C.R."/>
            <person name="Giannoukos G."/>
            <person name="Goode T."/>
            <person name="Graham J."/>
            <person name="Grandbois E."/>
            <person name="Grewal S."/>
            <person name="Gyaltsen K."/>
            <person name="Hafez N."/>
            <person name="Hagos B."/>
            <person name="Hall J."/>
            <person name="Henson C."/>
            <person name="Hollinger A."/>
            <person name="Honan T."/>
            <person name="Huard M.D."/>
            <person name="Hughes L."/>
            <person name="Hurhula B."/>
            <person name="Husby M.E."/>
            <person name="Kamat A."/>
            <person name="Kanga B."/>
            <person name="Kashin S."/>
            <person name="Khazanovich D."/>
            <person name="Kisner P."/>
            <person name="Lance K."/>
            <person name="Lara M."/>
            <person name="Lee W."/>
            <person name="Lennon N."/>
            <person name="Letendre F."/>
            <person name="LeVine R."/>
            <person name="Lipovsky A."/>
            <person name="Liu X."/>
            <person name="Liu J."/>
            <person name="Liu S."/>
            <person name="Lokyitsang T."/>
            <person name="Lokyitsang Y."/>
            <person name="Lubonja R."/>
            <person name="Lui A."/>
            <person name="MacDonald P."/>
            <person name="Magnisalis V."/>
            <person name="Maru K."/>
            <person name="Matthews C."/>
            <person name="McCusker W."/>
            <person name="McDonough S."/>
            <person name="Mehta T."/>
            <person name="Meldrim J."/>
            <person name="Meneus L."/>
            <person name="Mihai O."/>
            <person name="Mihalev A."/>
            <person name="Mihova T."/>
            <person name="Mittelman R."/>
            <person name="Mlenga V."/>
            <person name="Montmayeur A."/>
            <person name="Mulrain L."/>
            <person name="Navidi A."/>
            <person name="Naylor J."/>
            <person name="Negash T."/>
            <person name="Nguyen T."/>
            <person name="Nguyen N."/>
            <person name="Nicol R."/>
            <person name="Norbu C."/>
            <person name="Norbu N."/>
            <person name="Novod N."/>
            <person name="O'Neill B."/>
            <person name="Osman S."/>
            <person name="Markiewicz E."/>
            <person name="Oyono O.L."/>
            <person name="Patti C."/>
            <person name="Phunkhang P."/>
            <person name="Pierre F."/>
            <person name="Priest M."/>
            <person name="Raghuraman S."/>
            <person name="Rege F."/>
            <person name="Reyes R."/>
            <person name="Rise C."/>
            <person name="Rogov P."/>
            <person name="Ross K."/>
            <person name="Ryan E."/>
            <person name="Settipalli S."/>
            <person name="Shea T."/>
            <person name="Sherpa N."/>
            <person name="Shi L."/>
            <person name="Shih D."/>
            <person name="Sparrow T."/>
            <person name="Spaulding J."/>
            <person name="Stalker J."/>
            <person name="Stange-Thomann N."/>
            <person name="Stavropoulos S."/>
            <person name="Stone C."/>
            <person name="Strader C."/>
            <person name="Tesfaye S."/>
            <person name="Thomson T."/>
            <person name="Thoulutsang Y."/>
            <person name="Thoulutsang D."/>
            <person name="Topham K."/>
            <person name="Topping I."/>
            <person name="Tsamla T."/>
            <person name="Vassiliev H."/>
            <person name="Vo A."/>
            <person name="Wangchuk T."/>
            <person name="Wangdi T."/>
            <person name="Weiand M."/>
            <person name="Wilkinson J."/>
            <person name="Wilson A."/>
            <person name="Yadav S."/>
            <person name="Young G."/>
            <person name="Yu Q."/>
            <person name="Zembek L."/>
            <person name="Zhong D."/>
            <person name="Zimmer A."/>
            <person name="Zwirko Z."/>
            <person name="Jaffe D.B."/>
            <person name="Alvarez P."/>
            <person name="Brockman W."/>
            <person name="Butler J."/>
            <person name="Chin C."/>
            <person name="Gnerre S."/>
            <person name="Grabherr M."/>
            <person name="Kleber M."/>
            <person name="Mauceli E."/>
            <person name="MacCallum I."/>
        </authorList>
    </citation>
    <scope>NUCLEOTIDE SEQUENCE [LARGE SCALE GENOMIC DNA]</scope>
    <source>
        <strain evidence="8">Tucson 15010-1051.87</strain>
    </source>
</reference>
<feature type="transmembrane region" description="Helical" evidence="5">
    <location>
        <begin position="223"/>
        <end position="242"/>
    </location>
</feature>
<evidence type="ECO:0000256" key="2">
    <source>
        <dbReference type="ARBA" id="ARBA00022692"/>
    </source>
</evidence>
<dbReference type="CDD" id="cd10428">
    <property type="entry name" value="LFG_like"/>
    <property type="match status" value="1"/>
</dbReference>
<dbReference type="PANTHER" id="PTHR23291:SF47">
    <property type="entry name" value="TRANSMEMBRANE BAX INHIBITOR MOTIF CONTAINING 7"/>
    <property type="match status" value="1"/>
</dbReference>
<organism evidence="7 8">
    <name type="scientific">Drosophila virilis</name>
    <name type="common">Fruit fly</name>
    <dbReference type="NCBI Taxonomy" id="7244"/>
    <lineage>
        <taxon>Eukaryota</taxon>
        <taxon>Metazoa</taxon>
        <taxon>Ecdysozoa</taxon>
        <taxon>Arthropoda</taxon>
        <taxon>Hexapoda</taxon>
        <taxon>Insecta</taxon>
        <taxon>Pterygota</taxon>
        <taxon>Neoptera</taxon>
        <taxon>Endopterygota</taxon>
        <taxon>Diptera</taxon>
        <taxon>Brachycera</taxon>
        <taxon>Muscomorpha</taxon>
        <taxon>Ephydroidea</taxon>
        <taxon>Drosophilidae</taxon>
        <taxon>Drosophila</taxon>
    </lineage>
</organism>
<keyword evidence="4 5" id="KW-0472">Membrane</keyword>
<feature type="transmembrane region" description="Helical" evidence="5">
    <location>
        <begin position="191"/>
        <end position="211"/>
    </location>
</feature>
<feature type="compositionally biased region" description="Pro residues" evidence="6">
    <location>
        <begin position="26"/>
        <end position="37"/>
    </location>
</feature>
<dbReference type="eggNOG" id="KOG2322">
    <property type="taxonomic scope" value="Eukaryota"/>
</dbReference>
<dbReference type="EMBL" id="CH940667">
    <property type="protein sequence ID" value="EDW57267.2"/>
    <property type="molecule type" value="Genomic_DNA"/>
</dbReference>
<feature type="transmembrane region" description="Helical" evidence="5">
    <location>
        <begin position="162"/>
        <end position="185"/>
    </location>
</feature>
<proteinExistence type="inferred from homology"/>
<gene>
    <name evidence="7" type="primary">Dvir\GJ15114</name>
    <name evidence="7" type="ORF">Dvir_GJ15114</name>
</gene>
<dbReference type="Proteomes" id="UP000008792">
    <property type="component" value="Unassembled WGS sequence"/>
</dbReference>
<feature type="region of interest" description="Disordered" evidence="6">
    <location>
        <begin position="1"/>
        <end position="44"/>
    </location>
</feature>
<feature type="transmembrane region" description="Helical" evidence="5">
    <location>
        <begin position="103"/>
        <end position="124"/>
    </location>
</feature>
<evidence type="ECO:0000256" key="1">
    <source>
        <dbReference type="ARBA" id="ARBA00004141"/>
    </source>
</evidence>
<keyword evidence="8" id="KW-1185">Reference proteome</keyword>
<dbReference type="Pfam" id="PF01027">
    <property type="entry name" value="Bax1-I"/>
    <property type="match status" value="1"/>
</dbReference>
<evidence type="ECO:0000313" key="8">
    <source>
        <dbReference type="Proteomes" id="UP000008792"/>
    </source>
</evidence>
<feature type="transmembrane region" description="Helical" evidence="5">
    <location>
        <begin position="136"/>
        <end position="155"/>
    </location>
</feature>
<comment type="similarity">
    <text evidence="5">Belongs to the BI1 family.</text>
</comment>
<comment type="subcellular location">
    <subcellularLocation>
        <location evidence="1">Membrane</location>
        <topology evidence="1">Multi-pass membrane protein</topology>
    </subcellularLocation>
</comment>
<accession>B4MF98</accession>
<dbReference type="InParanoid" id="B4MF98"/>
<dbReference type="AlphaFoldDB" id="B4MF98"/>
<dbReference type="GO" id="GO:0016020">
    <property type="term" value="C:membrane"/>
    <property type="evidence" value="ECO:0007669"/>
    <property type="project" value="UniProtKB-SubCell"/>
</dbReference>